<dbReference type="InterPro" id="IPR027417">
    <property type="entry name" value="P-loop_NTPase"/>
</dbReference>
<organism evidence="1 2">
    <name type="scientific">Anabaena subtropica FACHB-260</name>
    <dbReference type="NCBI Taxonomy" id="2692884"/>
    <lineage>
        <taxon>Bacteria</taxon>
        <taxon>Bacillati</taxon>
        <taxon>Cyanobacteriota</taxon>
        <taxon>Cyanophyceae</taxon>
        <taxon>Nostocales</taxon>
        <taxon>Nostocaceae</taxon>
        <taxon>Anabaena</taxon>
    </lineage>
</organism>
<comment type="caution">
    <text evidence="1">The sequence shown here is derived from an EMBL/GenBank/DDBJ whole genome shotgun (WGS) entry which is preliminary data.</text>
</comment>
<keyword evidence="2" id="KW-1185">Reference proteome</keyword>
<proteinExistence type="predicted"/>
<dbReference type="SUPFAM" id="SSF52540">
    <property type="entry name" value="P-loop containing nucleoside triphosphate hydrolases"/>
    <property type="match status" value="1"/>
</dbReference>
<evidence type="ECO:0008006" key="3">
    <source>
        <dbReference type="Google" id="ProtNLM"/>
    </source>
</evidence>
<dbReference type="EMBL" id="JACJRF010000010">
    <property type="protein sequence ID" value="MBD2344185.1"/>
    <property type="molecule type" value="Genomic_DNA"/>
</dbReference>
<name>A0ABR8CLX6_9NOST</name>
<sequence length="405" mass="44813">MASELIEVKPVTAPTPAKSATGVWVELKLPDGNTLLRYCAWGVGRVIFSASLFSVNATRSALKMGIWLCDGIEAGAKKLLKVYDALPYSGVPMTQVIEASAVAIDEPLEIITDIITAIEGKQVMIIGEMGTGKSTLAQYLAYTIGGRVRVYEPEGTPTDWQGLEVIGKGENWTAIELGMAEDLEDLSNQLKLRTERGDAALVGTERVIIVEEYPELVTKVTSSGEWLDRHARRGRKAKRFTVLLSQYDRVSAWGLEGKSDLADAFYRIRLGKKAQAHAKSLKNNALVEWLKLDQSHCLLDDMPCKLPPYREMKAAALRAGQTIPQPYYDNENHHEKTVENGFKSPSDKGSSDSFSENDQLLWRMILRLGKGKSDSTIVTEILGYTGARYGEGKDILERLRRQFGS</sequence>
<gene>
    <name evidence="1" type="ORF">H6G18_08485</name>
</gene>
<dbReference type="Proteomes" id="UP000607281">
    <property type="component" value="Unassembled WGS sequence"/>
</dbReference>
<dbReference type="RefSeq" id="WP_190406643.1">
    <property type="nucleotide sequence ID" value="NZ_JACJRF010000010.1"/>
</dbReference>
<evidence type="ECO:0000313" key="2">
    <source>
        <dbReference type="Proteomes" id="UP000607281"/>
    </source>
</evidence>
<protein>
    <recommendedName>
        <fullName evidence="3">AAA+ ATPase domain-containing protein</fullName>
    </recommendedName>
</protein>
<dbReference type="Gene3D" id="3.40.50.300">
    <property type="entry name" value="P-loop containing nucleotide triphosphate hydrolases"/>
    <property type="match status" value="1"/>
</dbReference>
<reference evidence="1 2" key="1">
    <citation type="journal article" date="2020" name="ISME J.">
        <title>Comparative genomics reveals insights into cyanobacterial evolution and habitat adaptation.</title>
        <authorList>
            <person name="Chen M.Y."/>
            <person name="Teng W.K."/>
            <person name="Zhao L."/>
            <person name="Hu C.X."/>
            <person name="Zhou Y.K."/>
            <person name="Han B.P."/>
            <person name="Song L.R."/>
            <person name="Shu W.S."/>
        </authorList>
    </citation>
    <scope>NUCLEOTIDE SEQUENCE [LARGE SCALE GENOMIC DNA]</scope>
    <source>
        <strain evidence="1 2">FACHB-260</strain>
    </source>
</reference>
<accession>A0ABR8CLX6</accession>
<evidence type="ECO:0000313" key="1">
    <source>
        <dbReference type="EMBL" id="MBD2344185.1"/>
    </source>
</evidence>